<dbReference type="InterPro" id="IPR017871">
    <property type="entry name" value="ABC_transporter-like_CS"/>
</dbReference>
<dbReference type="CDD" id="cd18577">
    <property type="entry name" value="ABC_6TM_Pgp_ABCB1_D1_like"/>
    <property type="match status" value="1"/>
</dbReference>
<dbReference type="SUPFAM" id="SSF52540">
    <property type="entry name" value="P-loop containing nucleoside triphosphate hydrolases"/>
    <property type="match status" value="1"/>
</dbReference>
<evidence type="ECO:0000313" key="14">
    <source>
        <dbReference type="EMBL" id="OHT10310.1"/>
    </source>
</evidence>
<keyword evidence="3" id="KW-0813">Transport</keyword>
<keyword evidence="6" id="KW-0067">ATP-binding</keyword>
<reference evidence="14" key="1">
    <citation type="submission" date="2016-10" db="EMBL/GenBank/DDBJ databases">
        <authorList>
            <person name="Benchimol M."/>
            <person name="Almeida L.G."/>
            <person name="Vasconcelos A.T."/>
            <person name="Perreira-Neves A."/>
            <person name="Rosa I.A."/>
            <person name="Tasca T."/>
            <person name="Bogo M.R."/>
            <person name="de Souza W."/>
        </authorList>
    </citation>
    <scope>NUCLEOTIDE SEQUENCE [LARGE SCALE GENOMIC DNA]</scope>
    <source>
        <strain evidence="14">K</strain>
    </source>
</reference>
<evidence type="ECO:0000313" key="15">
    <source>
        <dbReference type="Proteomes" id="UP000179807"/>
    </source>
</evidence>
<evidence type="ECO:0000256" key="8">
    <source>
        <dbReference type="ARBA" id="ARBA00022989"/>
    </source>
</evidence>
<comment type="subcellular location">
    <subcellularLocation>
        <location evidence="1">Endomembrane system</location>
        <topology evidence="1">Multi-pass membrane protein</topology>
    </subcellularLocation>
</comment>
<gene>
    <name evidence="14" type="ORF">TRFO_04355</name>
</gene>
<dbReference type="GO" id="GO:0090374">
    <property type="term" value="P:oligopeptide export from mitochondrion"/>
    <property type="evidence" value="ECO:0007669"/>
    <property type="project" value="TreeGrafter"/>
</dbReference>
<dbReference type="Gene3D" id="3.40.50.300">
    <property type="entry name" value="P-loop containing nucleotide triphosphate hydrolases"/>
    <property type="match status" value="1"/>
</dbReference>
<dbReference type="EMBL" id="MLAK01000616">
    <property type="protein sequence ID" value="OHT10310.1"/>
    <property type="molecule type" value="Genomic_DNA"/>
</dbReference>
<dbReference type="PROSITE" id="PS50929">
    <property type="entry name" value="ABC_TM1F"/>
    <property type="match status" value="1"/>
</dbReference>
<feature type="domain" description="ABC transmembrane type-1" evidence="13">
    <location>
        <begin position="58"/>
        <end position="331"/>
    </location>
</feature>
<evidence type="ECO:0000256" key="1">
    <source>
        <dbReference type="ARBA" id="ARBA00004127"/>
    </source>
</evidence>
<evidence type="ECO:0000256" key="11">
    <source>
        <dbReference type="SAM" id="Phobius"/>
    </source>
</evidence>
<comment type="caution">
    <text evidence="14">The sequence shown here is derived from an EMBL/GenBank/DDBJ whole genome shotgun (WGS) entry which is preliminary data.</text>
</comment>
<dbReference type="Gene3D" id="1.20.1560.10">
    <property type="entry name" value="ABC transporter type 1, transmembrane domain"/>
    <property type="match status" value="1"/>
</dbReference>
<evidence type="ECO:0000256" key="2">
    <source>
        <dbReference type="ARBA" id="ARBA00006493"/>
    </source>
</evidence>
<feature type="domain" description="ABC transporter" evidence="12">
    <location>
        <begin position="373"/>
        <end position="608"/>
    </location>
</feature>
<dbReference type="InterPro" id="IPR011527">
    <property type="entry name" value="ABC1_TM_dom"/>
</dbReference>
<dbReference type="VEuPathDB" id="TrichDB:TRFO_04355"/>
<feature type="compositionally biased region" description="Low complexity" evidence="10">
    <location>
        <begin position="646"/>
        <end position="674"/>
    </location>
</feature>
<dbReference type="OrthoDB" id="6500128at2759"/>
<evidence type="ECO:0000256" key="7">
    <source>
        <dbReference type="ARBA" id="ARBA00022967"/>
    </source>
</evidence>
<dbReference type="InterPro" id="IPR003439">
    <property type="entry name" value="ABC_transporter-like_ATP-bd"/>
</dbReference>
<dbReference type="RefSeq" id="XP_068363446.1">
    <property type="nucleotide sequence ID" value="XM_068491845.1"/>
</dbReference>
<dbReference type="InterPro" id="IPR003593">
    <property type="entry name" value="AAA+_ATPase"/>
</dbReference>
<name>A0A1J4KKT6_9EUKA</name>
<evidence type="ECO:0000256" key="5">
    <source>
        <dbReference type="ARBA" id="ARBA00022741"/>
    </source>
</evidence>
<dbReference type="Pfam" id="PF00664">
    <property type="entry name" value="ABC_membrane"/>
    <property type="match status" value="1"/>
</dbReference>
<keyword evidence="7" id="KW-1278">Translocase</keyword>
<keyword evidence="5" id="KW-0547">Nucleotide-binding</keyword>
<evidence type="ECO:0000256" key="10">
    <source>
        <dbReference type="SAM" id="MobiDB-lite"/>
    </source>
</evidence>
<feature type="transmembrane region" description="Helical" evidence="11">
    <location>
        <begin position="311"/>
        <end position="331"/>
    </location>
</feature>
<comment type="similarity">
    <text evidence="2">Belongs to the ABC transporter superfamily. ABCB family. MHC peptide exporter (TC 3.A.1.209) subfamily.</text>
</comment>
<dbReference type="SMART" id="SM00382">
    <property type="entry name" value="AAA"/>
    <property type="match status" value="1"/>
</dbReference>
<keyword evidence="8 11" id="KW-1133">Transmembrane helix</keyword>
<dbReference type="PANTHER" id="PTHR43394:SF1">
    <property type="entry name" value="ATP-BINDING CASSETTE SUB-FAMILY B MEMBER 10, MITOCHONDRIAL"/>
    <property type="match status" value="1"/>
</dbReference>
<evidence type="ECO:0000256" key="3">
    <source>
        <dbReference type="ARBA" id="ARBA00022448"/>
    </source>
</evidence>
<dbReference type="InterPro" id="IPR039421">
    <property type="entry name" value="Type_1_exporter"/>
</dbReference>
<keyword evidence="4 11" id="KW-0812">Transmembrane</keyword>
<evidence type="ECO:0000256" key="4">
    <source>
        <dbReference type="ARBA" id="ARBA00022692"/>
    </source>
</evidence>
<dbReference type="GO" id="GO:0005743">
    <property type="term" value="C:mitochondrial inner membrane"/>
    <property type="evidence" value="ECO:0007669"/>
    <property type="project" value="TreeGrafter"/>
</dbReference>
<dbReference type="PROSITE" id="PS00211">
    <property type="entry name" value="ABC_TRANSPORTER_1"/>
    <property type="match status" value="1"/>
</dbReference>
<dbReference type="GO" id="GO:0016887">
    <property type="term" value="F:ATP hydrolysis activity"/>
    <property type="evidence" value="ECO:0007669"/>
    <property type="project" value="InterPro"/>
</dbReference>
<dbReference type="Proteomes" id="UP000179807">
    <property type="component" value="Unassembled WGS sequence"/>
</dbReference>
<dbReference type="PANTHER" id="PTHR43394">
    <property type="entry name" value="ATP-DEPENDENT PERMEASE MDL1, MITOCHONDRIAL"/>
    <property type="match status" value="1"/>
</dbReference>
<dbReference type="InterPro" id="IPR027417">
    <property type="entry name" value="P-loop_NTPase"/>
</dbReference>
<sequence length="674" mass="75603">MGKTHNRRRSSECSLHSFAEFKATKPNEVDGKKVKVNRLGLYKLLFSSWLPIVAVIPAFCVGSTPIFYYLVFGNILNAHSKYNADRNYNVMKDVIDGCIYLVDIALASAVCRFLTTFCWIRVGSQFSKKLKKDLFKSMMSNDVTFFDTNTIGGIMTLLSEDAQNVQDAFGSTKGTQIQSLSQIVIGMLLCYIWSRKIALVLTCFLPIAFITVKQISQLIDIHANLKFQYISESMTVAEETISSIRTVRTFNNEKLEVKRFMNHIKSTEKEDKKINGFVVIMSYLLMFILWCIIVGSMYWGGTMVMNNELEAGDLFSLFGFIAFGGFAMIEFQASLQGEQRAIASGDRIIKLTKSTPTIPFEGGKKIENFKEKIEFKNVTFKYPTRDVFVLKDVSFTVLPGQISALVGHSGSGKSTSIQLIERYYDVDSGSILLDDVDIKELDIHWLHQKIGLVSQEPVLFQMSIKDNIKYGARKASFAQVDAAAEIANAKKFIMKFEKKYDQMVGEKGSTLSGGQRQRIAIARAVIKDPVILMTDEATSALDAESERKVQDALDKVMKNRTALIVAHRLSTIKNAHVIYVFDSGEIKEYGNHTELLEKKGVYYELVKLQLTEDKVKQENENENKEDGKKDKKNPTLKKKVEEKSSESSNSSSSSASSSSKSSEPKSESSSSINT</sequence>
<dbReference type="Pfam" id="PF00005">
    <property type="entry name" value="ABC_tran"/>
    <property type="match status" value="1"/>
</dbReference>
<feature type="transmembrane region" description="Helical" evidence="11">
    <location>
        <begin position="44"/>
        <end position="71"/>
    </location>
</feature>
<dbReference type="AlphaFoldDB" id="A0A1J4KKT6"/>
<accession>A0A1J4KKT6</accession>
<keyword evidence="9 11" id="KW-0472">Membrane</keyword>
<feature type="region of interest" description="Disordered" evidence="10">
    <location>
        <begin position="616"/>
        <end position="674"/>
    </location>
</feature>
<dbReference type="GO" id="GO:0015421">
    <property type="term" value="F:ABC-type oligopeptide transporter activity"/>
    <property type="evidence" value="ECO:0007669"/>
    <property type="project" value="TreeGrafter"/>
</dbReference>
<protein>
    <submittedName>
        <fullName evidence="14">ABC transporter family protein</fullName>
    </submittedName>
</protein>
<feature type="transmembrane region" description="Helical" evidence="11">
    <location>
        <begin position="99"/>
        <end position="122"/>
    </location>
</feature>
<dbReference type="PROSITE" id="PS50893">
    <property type="entry name" value="ABC_TRANSPORTER_2"/>
    <property type="match status" value="1"/>
</dbReference>
<feature type="compositionally biased region" description="Basic and acidic residues" evidence="10">
    <location>
        <begin position="616"/>
        <end position="645"/>
    </location>
</feature>
<evidence type="ECO:0000259" key="13">
    <source>
        <dbReference type="PROSITE" id="PS50929"/>
    </source>
</evidence>
<dbReference type="FunFam" id="3.40.50.300:FF:000140">
    <property type="entry name" value="Lipid A export ATP-binding/permease protein MsbA"/>
    <property type="match status" value="1"/>
</dbReference>
<dbReference type="CDD" id="cd03249">
    <property type="entry name" value="ABC_MTABC3_MDL1_MDL2"/>
    <property type="match status" value="1"/>
</dbReference>
<proteinExistence type="inferred from homology"/>
<dbReference type="GO" id="GO:0005524">
    <property type="term" value="F:ATP binding"/>
    <property type="evidence" value="ECO:0007669"/>
    <property type="project" value="UniProtKB-KW"/>
</dbReference>
<dbReference type="InterPro" id="IPR036640">
    <property type="entry name" value="ABC1_TM_sf"/>
</dbReference>
<evidence type="ECO:0000256" key="6">
    <source>
        <dbReference type="ARBA" id="ARBA00022840"/>
    </source>
</evidence>
<feature type="transmembrane region" description="Helical" evidence="11">
    <location>
        <begin position="274"/>
        <end position="299"/>
    </location>
</feature>
<evidence type="ECO:0000259" key="12">
    <source>
        <dbReference type="PROSITE" id="PS50893"/>
    </source>
</evidence>
<organism evidence="14 15">
    <name type="scientific">Tritrichomonas foetus</name>
    <dbReference type="NCBI Taxonomy" id="1144522"/>
    <lineage>
        <taxon>Eukaryota</taxon>
        <taxon>Metamonada</taxon>
        <taxon>Parabasalia</taxon>
        <taxon>Tritrichomonadida</taxon>
        <taxon>Tritrichomonadidae</taxon>
        <taxon>Tritrichomonas</taxon>
    </lineage>
</organism>
<dbReference type="SUPFAM" id="SSF90123">
    <property type="entry name" value="ABC transporter transmembrane region"/>
    <property type="match status" value="1"/>
</dbReference>
<keyword evidence="15" id="KW-1185">Reference proteome</keyword>
<dbReference type="GO" id="GO:0012505">
    <property type="term" value="C:endomembrane system"/>
    <property type="evidence" value="ECO:0007669"/>
    <property type="project" value="UniProtKB-SubCell"/>
</dbReference>
<dbReference type="GeneID" id="94826549"/>
<evidence type="ECO:0000256" key="9">
    <source>
        <dbReference type="ARBA" id="ARBA00023136"/>
    </source>
</evidence>